<dbReference type="RefSeq" id="WP_025513170.1">
    <property type="nucleotide sequence ID" value="NZ_CP016340.1"/>
</dbReference>
<keyword evidence="3" id="KW-0479">Metal-binding</keyword>
<dbReference type="Pfam" id="PF00848">
    <property type="entry name" value="Ring_hydroxyl_A"/>
    <property type="match status" value="1"/>
</dbReference>
<keyword evidence="8" id="KW-0520">NAD</keyword>
<dbReference type="Gene3D" id="2.102.10.10">
    <property type="entry name" value="Rieske [2Fe-2S] iron-sulphur domain"/>
    <property type="match status" value="1"/>
</dbReference>
<evidence type="ECO:0000256" key="2">
    <source>
        <dbReference type="ARBA" id="ARBA00022714"/>
    </source>
</evidence>
<dbReference type="Gene3D" id="3.90.380.10">
    <property type="entry name" value="Naphthalene 1,2-dioxygenase Alpha Subunit, Chain A, domain 1"/>
    <property type="match status" value="1"/>
</dbReference>
<dbReference type="OrthoDB" id="9790995at2"/>
<dbReference type="InterPro" id="IPR015881">
    <property type="entry name" value="ARHD_Rieske_2Fe_2S"/>
</dbReference>
<organism evidence="10 11">
    <name type="scientific">Bordetella trematum</name>
    <dbReference type="NCBI Taxonomy" id="123899"/>
    <lineage>
        <taxon>Bacteria</taxon>
        <taxon>Pseudomonadati</taxon>
        <taxon>Pseudomonadota</taxon>
        <taxon>Betaproteobacteria</taxon>
        <taxon>Burkholderiales</taxon>
        <taxon>Alcaligenaceae</taxon>
        <taxon>Bordetella</taxon>
    </lineage>
</organism>
<dbReference type="SUPFAM" id="SSF55961">
    <property type="entry name" value="Bet v1-like"/>
    <property type="match status" value="1"/>
</dbReference>
<dbReference type="InterPro" id="IPR017941">
    <property type="entry name" value="Rieske_2Fe-2S"/>
</dbReference>
<dbReference type="PANTHER" id="PTHR43756">
    <property type="entry name" value="CHOLINE MONOOXYGENASE, CHLOROPLASTIC"/>
    <property type="match status" value="1"/>
</dbReference>
<evidence type="ECO:0000256" key="1">
    <source>
        <dbReference type="ARBA" id="ARBA00008751"/>
    </source>
</evidence>
<dbReference type="InterPro" id="IPR015879">
    <property type="entry name" value="Ring_hydroxy_dOase_asu_C_dom"/>
</dbReference>
<keyword evidence="11" id="KW-1185">Reference proteome</keyword>
<evidence type="ECO:0000256" key="7">
    <source>
        <dbReference type="ARBA" id="ARBA00023014"/>
    </source>
</evidence>
<dbReference type="CDD" id="cd00680">
    <property type="entry name" value="RHO_alpha_C"/>
    <property type="match status" value="1"/>
</dbReference>
<dbReference type="PROSITE" id="PS51296">
    <property type="entry name" value="RIESKE"/>
    <property type="match status" value="1"/>
</dbReference>
<feature type="domain" description="Rieske" evidence="9">
    <location>
        <begin position="44"/>
        <end position="153"/>
    </location>
</feature>
<dbReference type="CDD" id="cd03469">
    <property type="entry name" value="Rieske_RO_Alpha_N"/>
    <property type="match status" value="1"/>
</dbReference>
<comment type="similarity">
    <text evidence="1">Belongs to the bacterial ring-hydroxylating dioxygenase alpha subunit family.</text>
</comment>
<keyword evidence="4 10" id="KW-0223">Dioxygenase</keyword>
<evidence type="ECO:0000256" key="4">
    <source>
        <dbReference type="ARBA" id="ARBA00022964"/>
    </source>
</evidence>
<dbReference type="GO" id="GO:0005506">
    <property type="term" value="F:iron ion binding"/>
    <property type="evidence" value="ECO:0007669"/>
    <property type="project" value="InterPro"/>
</dbReference>
<accession>A0A157SH64</accession>
<dbReference type="GeneID" id="56590999"/>
<dbReference type="EMBL" id="LT546645">
    <property type="protein sequence ID" value="SAI69266.1"/>
    <property type="molecule type" value="Genomic_DNA"/>
</dbReference>
<dbReference type="KEGG" id="btrm:SAMEA390648701717"/>
<keyword evidence="7" id="KW-0411">Iron-sulfur</keyword>
<dbReference type="EC" id="1.14.12.1" evidence="10"/>
<gene>
    <name evidence="10" type="primary">antA</name>
    <name evidence="10" type="ORF">SAMEA3906487_01717</name>
</gene>
<evidence type="ECO:0000313" key="11">
    <source>
        <dbReference type="Proteomes" id="UP000076825"/>
    </source>
</evidence>
<sequence>MSRSAGQWCARPDLPGDHYVDANIYTSQEIFDQELRDIFAKTWKFACHESEIPAPGDYRALNHAGIPIFVIRGDDGSVRAFYNACPHRGAKLVTEVRGNARRLTCFFHLWSFDDRGQCIEITRAEGYEQAGVCKSANGLRRVRCHEKFGLIFINLDDDAPDFDTDVGDVMDCLEDVMAVKPLEVFHYHEVLMQANWKQWHETNMELYHEWGHVVNRSTAIMADGYHDRRWIIHPNGHGTLDPMTVSYDNYKGWESRDECLLPGLRPGELRLVDLFPNTTILVRATAIRIDTTIPIAPGVTLLEQRGLGVLGESEHDRALRVRHHNEIWGPLGRNLAEDVVFVEAVSETHRRGASRWGQFARHENLRAQDDEIMRAYYRVWGRHMQREASNPLAGQTLEENAK</sequence>
<proteinExistence type="inferred from homology"/>
<dbReference type="Pfam" id="PF00355">
    <property type="entry name" value="Rieske"/>
    <property type="match status" value="1"/>
</dbReference>
<dbReference type="eggNOG" id="COG4638">
    <property type="taxonomic scope" value="Bacteria"/>
</dbReference>
<dbReference type="Proteomes" id="UP000076825">
    <property type="component" value="Chromosome 1"/>
</dbReference>
<keyword evidence="2" id="KW-0001">2Fe-2S</keyword>
<keyword evidence="6" id="KW-0408">Iron</keyword>
<dbReference type="PATRIC" id="fig|123899.6.peg.1703"/>
<evidence type="ECO:0000259" key="9">
    <source>
        <dbReference type="PROSITE" id="PS51296"/>
    </source>
</evidence>
<dbReference type="STRING" id="123899.SAMEA3906487_01717"/>
<dbReference type="InterPro" id="IPR001663">
    <property type="entry name" value="Rng_hydr_dOase-A"/>
</dbReference>
<dbReference type="GO" id="GO:0018618">
    <property type="term" value="F:anthranilate 1,2-dioxygenase (deaminating, decarboxylating) activity"/>
    <property type="evidence" value="ECO:0007669"/>
    <property type="project" value="UniProtKB-EC"/>
</dbReference>
<dbReference type="AlphaFoldDB" id="A0A157SH64"/>
<reference evidence="10 11" key="1">
    <citation type="submission" date="2016-04" db="EMBL/GenBank/DDBJ databases">
        <authorList>
            <consortium name="Pathogen Informatics"/>
        </authorList>
    </citation>
    <scope>NUCLEOTIDE SEQUENCE [LARGE SCALE GENOMIC DNA]</scope>
    <source>
        <strain evidence="10 11">H044680328</strain>
    </source>
</reference>
<dbReference type="PROSITE" id="PS00570">
    <property type="entry name" value="RING_HYDROXYL_ALPHA"/>
    <property type="match status" value="1"/>
</dbReference>
<name>A0A157SH64_9BORD</name>
<evidence type="ECO:0000256" key="5">
    <source>
        <dbReference type="ARBA" id="ARBA00023002"/>
    </source>
</evidence>
<evidence type="ECO:0000313" key="10">
    <source>
        <dbReference type="EMBL" id="SAI69266.1"/>
    </source>
</evidence>
<dbReference type="PRINTS" id="PR00090">
    <property type="entry name" value="RNGDIOXGNASE"/>
</dbReference>
<evidence type="ECO:0000256" key="8">
    <source>
        <dbReference type="ARBA" id="ARBA00023027"/>
    </source>
</evidence>
<dbReference type="GO" id="GO:0051537">
    <property type="term" value="F:2 iron, 2 sulfur cluster binding"/>
    <property type="evidence" value="ECO:0007669"/>
    <property type="project" value="UniProtKB-KW"/>
</dbReference>
<dbReference type="PANTHER" id="PTHR43756:SF1">
    <property type="entry name" value="3-PHENYLPROPIONATE_CINNAMIC ACID DIOXYGENASE SUBUNIT ALPHA"/>
    <property type="match status" value="1"/>
</dbReference>
<protein>
    <submittedName>
        <fullName evidence="10">Dioxygenase subunit</fullName>
        <ecNumber evidence="10">1.14.12.1</ecNumber>
    </submittedName>
</protein>
<evidence type="ECO:0000256" key="6">
    <source>
        <dbReference type="ARBA" id="ARBA00023004"/>
    </source>
</evidence>
<evidence type="ECO:0000256" key="3">
    <source>
        <dbReference type="ARBA" id="ARBA00022723"/>
    </source>
</evidence>
<dbReference type="SUPFAM" id="SSF50022">
    <property type="entry name" value="ISP domain"/>
    <property type="match status" value="1"/>
</dbReference>
<dbReference type="InterPro" id="IPR036922">
    <property type="entry name" value="Rieske_2Fe-2S_sf"/>
</dbReference>
<keyword evidence="5 10" id="KW-0560">Oxidoreductase</keyword>